<feature type="region of interest" description="Disordered" evidence="5">
    <location>
        <begin position="289"/>
        <end position="357"/>
    </location>
</feature>
<dbReference type="PROSITE" id="PS50005">
    <property type="entry name" value="TPR"/>
    <property type="match status" value="5"/>
</dbReference>
<dbReference type="GO" id="GO:0007091">
    <property type="term" value="P:metaphase/anaphase transition of mitotic cell cycle"/>
    <property type="evidence" value="ECO:0007669"/>
    <property type="project" value="TreeGrafter"/>
</dbReference>
<dbReference type="PANTHER" id="PTHR12558">
    <property type="entry name" value="CELL DIVISION CYCLE 16,23,27"/>
    <property type="match status" value="1"/>
</dbReference>
<feature type="compositionally biased region" description="Basic residues" evidence="5">
    <location>
        <begin position="333"/>
        <end position="343"/>
    </location>
</feature>
<feature type="repeat" description="TPR" evidence="4">
    <location>
        <begin position="107"/>
        <end position="140"/>
    </location>
</feature>
<feature type="non-terminal residue" evidence="6">
    <location>
        <position position="705"/>
    </location>
</feature>
<evidence type="ECO:0000313" key="6">
    <source>
        <dbReference type="EMBL" id="CAH0729898.1"/>
    </source>
</evidence>
<dbReference type="EMBL" id="OV170228">
    <property type="protein sequence ID" value="CAH0729898.1"/>
    <property type="molecule type" value="Genomic_DNA"/>
</dbReference>
<dbReference type="Pfam" id="PF14559">
    <property type="entry name" value="TPR_19"/>
    <property type="match status" value="1"/>
</dbReference>
<dbReference type="SUPFAM" id="SSF48452">
    <property type="entry name" value="TPR-like"/>
    <property type="match status" value="2"/>
</dbReference>
<evidence type="ECO:0000256" key="2">
    <source>
        <dbReference type="ARBA" id="ARBA00038210"/>
    </source>
</evidence>
<dbReference type="InterPro" id="IPR019734">
    <property type="entry name" value="TPR_rpt"/>
</dbReference>
<dbReference type="Pfam" id="PF12895">
    <property type="entry name" value="ANAPC3"/>
    <property type="match status" value="1"/>
</dbReference>
<feature type="compositionally biased region" description="Low complexity" evidence="5">
    <location>
        <begin position="305"/>
        <end position="315"/>
    </location>
</feature>
<keyword evidence="1 4" id="KW-0802">TPR repeat</keyword>
<dbReference type="GO" id="GO:0005680">
    <property type="term" value="C:anaphase-promoting complex"/>
    <property type="evidence" value="ECO:0007669"/>
    <property type="project" value="TreeGrafter"/>
</dbReference>
<evidence type="ECO:0000256" key="4">
    <source>
        <dbReference type="PROSITE-ProRule" id="PRU00339"/>
    </source>
</evidence>
<dbReference type="GO" id="GO:0051301">
    <property type="term" value="P:cell division"/>
    <property type="evidence" value="ECO:0007669"/>
    <property type="project" value="TreeGrafter"/>
</dbReference>
<feature type="compositionally biased region" description="Basic and acidic residues" evidence="5">
    <location>
        <begin position="687"/>
        <end position="705"/>
    </location>
</feature>
<dbReference type="OrthoDB" id="329563at2759"/>
<evidence type="ECO:0000256" key="5">
    <source>
        <dbReference type="SAM" id="MobiDB-lite"/>
    </source>
</evidence>
<dbReference type="Pfam" id="PF13174">
    <property type="entry name" value="TPR_6"/>
    <property type="match status" value="1"/>
</dbReference>
<reference evidence="6" key="1">
    <citation type="submission" date="2021-12" db="EMBL/GenBank/DDBJ databases">
        <authorList>
            <person name="Martin H S."/>
        </authorList>
    </citation>
    <scope>NUCLEOTIDE SEQUENCE</scope>
</reference>
<dbReference type="InterPro" id="IPR011990">
    <property type="entry name" value="TPR-like_helical_dom_sf"/>
</dbReference>
<comment type="similarity">
    <text evidence="2">Belongs to the APC3/CDC27 family.</text>
</comment>
<dbReference type="GO" id="GO:0016567">
    <property type="term" value="P:protein ubiquitination"/>
    <property type="evidence" value="ECO:0007669"/>
    <property type="project" value="TreeGrafter"/>
</dbReference>
<keyword evidence="7" id="KW-1185">Reference proteome</keyword>
<name>A0A8J9VT35_9NEOP</name>
<dbReference type="Pfam" id="PF13432">
    <property type="entry name" value="TPR_16"/>
    <property type="match status" value="1"/>
</dbReference>
<dbReference type="GO" id="GO:0031145">
    <property type="term" value="P:anaphase-promoting complex-dependent catabolic process"/>
    <property type="evidence" value="ECO:0007669"/>
    <property type="project" value="TreeGrafter"/>
</dbReference>
<dbReference type="GO" id="GO:0005737">
    <property type="term" value="C:cytoplasm"/>
    <property type="evidence" value="ECO:0007669"/>
    <property type="project" value="TreeGrafter"/>
</dbReference>
<protein>
    <recommendedName>
        <fullName evidence="3">Cell division cycle protein 27 homolog</fullName>
    </recommendedName>
</protein>
<sequence>MIVQEPIQVIVWDCLNNYEYDNAIFLAERLHAEVSSEETAFLLGTCYYRAGRVNETHHLLQNISLTLPQARFLLAKCSVDLKSYKDAEIALGTNLDIVASEFGEQAPYALQLLAKIYNITERRSKAAEALRKALSMNPFMWKSFALLCNMGEKVDPHNVFQINNTEFTFGVSTLVNLVSNSENISFVNSKYPNNTINTNVTPNNVARTPMNMSTSITPDVQAPNVKRMYSVFSGIVPIPASPSFGMLPMEESPILYTPTLTDANEQKALPNIVNSLRAHVSQLKDAVFSPGPRCTLGPAPRRSSRLFSNNNSSYSVKENNKSPSRKFVAPKSPSRKNKQRTAKNIKSNTESSERNKSIETITPTLTPKNTNGVALLNLLKELGEAYKSLSFLDCKTAIKLFQEIPPKQLASPWVQTMIARAHYELAQYEAATKIFSDIRKNYPNRTEGMDIYSTCLWHLQREAQLSALAQELVELNRNDSTAWLAAGNCFSLHKERETALKFFKRAVQIDPDAAYAHALLGHEYAVAEETDKALSSFRTAVSIDPRNYVAWFGIATVYARQERWKASEVHIRRALAIHPHSGVLRCQLGLAQAALGKMDRAIATLERAVALDTENPLCRFHRASLLLRAGRPQDALTDLHHLKDIAPRESLVYYLLGKVHNKLGNSHLALMHFSWATDLDPKGTGGHIKEGFDPSKQEDTPERSS</sequence>
<dbReference type="Gene3D" id="1.25.40.10">
    <property type="entry name" value="Tetratricopeptide repeat domain"/>
    <property type="match status" value="4"/>
</dbReference>
<feature type="region of interest" description="Disordered" evidence="5">
    <location>
        <begin position="685"/>
        <end position="705"/>
    </location>
</feature>
<organism evidence="6 7">
    <name type="scientific">Brenthis ino</name>
    <name type="common">lesser marbled fritillary</name>
    <dbReference type="NCBI Taxonomy" id="405034"/>
    <lineage>
        <taxon>Eukaryota</taxon>
        <taxon>Metazoa</taxon>
        <taxon>Ecdysozoa</taxon>
        <taxon>Arthropoda</taxon>
        <taxon>Hexapoda</taxon>
        <taxon>Insecta</taxon>
        <taxon>Pterygota</taxon>
        <taxon>Neoptera</taxon>
        <taxon>Endopterygota</taxon>
        <taxon>Lepidoptera</taxon>
        <taxon>Glossata</taxon>
        <taxon>Ditrysia</taxon>
        <taxon>Papilionoidea</taxon>
        <taxon>Nymphalidae</taxon>
        <taxon>Heliconiinae</taxon>
        <taxon>Argynnini</taxon>
        <taxon>Brenthis</taxon>
    </lineage>
</organism>
<evidence type="ECO:0000313" key="7">
    <source>
        <dbReference type="Proteomes" id="UP000838878"/>
    </source>
</evidence>
<evidence type="ECO:0000256" key="3">
    <source>
        <dbReference type="ARBA" id="ARBA00039307"/>
    </source>
</evidence>
<proteinExistence type="inferred from homology"/>
<dbReference type="Proteomes" id="UP000838878">
    <property type="component" value="Chromosome 8"/>
</dbReference>
<dbReference type="Pfam" id="PF13181">
    <property type="entry name" value="TPR_8"/>
    <property type="match status" value="1"/>
</dbReference>
<feature type="repeat" description="TPR" evidence="4">
    <location>
        <begin position="514"/>
        <end position="547"/>
    </location>
</feature>
<dbReference type="SMART" id="SM00028">
    <property type="entry name" value="TPR"/>
    <property type="match status" value="9"/>
</dbReference>
<dbReference type="AlphaFoldDB" id="A0A8J9VT35"/>
<accession>A0A8J9VT35</accession>
<feature type="repeat" description="TPR" evidence="4">
    <location>
        <begin position="650"/>
        <end position="683"/>
    </location>
</feature>
<dbReference type="PANTHER" id="PTHR12558:SF13">
    <property type="entry name" value="CELL DIVISION CYCLE PROTEIN 27 HOMOLOG"/>
    <property type="match status" value="1"/>
</dbReference>
<feature type="repeat" description="TPR" evidence="4">
    <location>
        <begin position="582"/>
        <end position="615"/>
    </location>
</feature>
<gene>
    <name evidence="6" type="ORF">BINO364_LOCUS14945</name>
</gene>
<feature type="repeat" description="TPR" evidence="4">
    <location>
        <begin position="480"/>
        <end position="513"/>
    </location>
</feature>
<evidence type="ECO:0000256" key="1">
    <source>
        <dbReference type="ARBA" id="ARBA00022803"/>
    </source>
</evidence>